<dbReference type="AlphaFoldDB" id="A0A2T0A1W9"/>
<name>A0A2T0A1W9_RHOTO</name>
<proteinExistence type="predicted"/>
<comment type="caution">
    <text evidence="1">The sequence shown here is derived from an EMBL/GenBank/DDBJ whole genome shotgun (WGS) entry which is preliminary data.</text>
</comment>
<organism evidence="1 2">
    <name type="scientific">Rhodotorula toruloides</name>
    <name type="common">Yeast</name>
    <name type="synonym">Rhodosporidium toruloides</name>
    <dbReference type="NCBI Taxonomy" id="5286"/>
    <lineage>
        <taxon>Eukaryota</taxon>
        <taxon>Fungi</taxon>
        <taxon>Dikarya</taxon>
        <taxon>Basidiomycota</taxon>
        <taxon>Pucciniomycotina</taxon>
        <taxon>Microbotryomycetes</taxon>
        <taxon>Sporidiobolales</taxon>
        <taxon>Sporidiobolaceae</taxon>
        <taxon>Rhodotorula</taxon>
    </lineage>
</organism>
<accession>A0A2T0A1W9</accession>
<dbReference type="EMBL" id="LCTV02000010">
    <property type="protein sequence ID" value="PRQ71999.1"/>
    <property type="molecule type" value="Genomic_DNA"/>
</dbReference>
<sequence length="162" mass="17631">MSLQGGDVSDYLSLGYPSNRNTLGPHCRGMSFARSEAFSDLAGPHSPAFSSAAPPWSGLGFSAHRRLHHACSHVIHPALSQLGTSFVSSASVLLTSSLFGCSRASRPSYAFVYTFGTFWHQCSKRNSDRPRRIHLPTRNVGHRPHPASFLLARPPSAAYPRL</sequence>
<evidence type="ECO:0000313" key="1">
    <source>
        <dbReference type="EMBL" id="PRQ71999.1"/>
    </source>
</evidence>
<protein>
    <submittedName>
        <fullName evidence="1">Uncharacterized protein</fullName>
    </submittedName>
</protein>
<evidence type="ECO:0000313" key="2">
    <source>
        <dbReference type="Proteomes" id="UP000239560"/>
    </source>
</evidence>
<gene>
    <name evidence="1" type="ORF">AAT19DRAFT_9338</name>
</gene>
<reference evidence="1 2" key="1">
    <citation type="journal article" date="2018" name="Elife">
        <title>Functional genomics of lipid metabolism in the oleaginous yeast Rhodosporidium toruloides.</title>
        <authorList>
            <person name="Coradetti S.T."/>
            <person name="Pinel D."/>
            <person name="Geiselman G."/>
            <person name="Ito M."/>
            <person name="Mondo S."/>
            <person name="Reilly M.C."/>
            <person name="Cheng Y.F."/>
            <person name="Bauer S."/>
            <person name="Grigoriev I."/>
            <person name="Gladden J.M."/>
            <person name="Simmons B.A."/>
            <person name="Brem R."/>
            <person name="Arkin A.P."/>
            <person name="Skerker J.M."/>
        </authorList>
    </citation>
    <scope>NUCLEOTIDE SEQUENCE [LARGE SCALE GENOMIC DNA]</scope>
    <source>
        <strain evidence="1 2">NBRC 0880</strain>
    </source>
</reference>
<dbReference type="Proteomes" id="UP000239560">
    <property type="component" value="Unassembled WGS sequence"/>
</dbReference>